<dbReference type="AlphaFoldDB" id="A0A3B0ZPJ4"/>
<organism evidence="3">
    <name type="scientific">hydrothermal vent metagenome</name>
    <dbReference type="NCBI Taxonomy" id="652676"/>
    <lineage>
        <taxon>unclassified sequences</taxon>
        <taxon>metagenomes</taxon>
        <taxon>ecological metagenomes</taxon>
    </lineage>
</organism>
<dbReference type="GO" id="GO:0006309">
    <property type="term" value="P:apoptotic DNA fragmentation"/>
    <property type="evidence" value="ECO:0007669"/>
    <property type="project" value="TreeGrafter"/>
</dbReference>
<dbReference type="PANTHER" id="PTHR13966:SF5">
    <property type="entry name" value="ENDONUCLEASE G, MITOCHONDRIAL"/>
    <property type="match status" value="1"/>
</dbReference>
<protein>
    <recommendedName>
        <fullName evidence="4">Endonuclease</fullName>
    </recommendedName>
</protein>
<evidence type="ECO:0000259" key="1">
    <source>
        <dbReference type="SMART" id="SM00477"/>
    </source>
</evidence>
<dbReference type="InterPro" id="IPR040255">
    <property type="entry name" value="Non-specific_endonuclease"/>
</dbReference>
<dbReference type="GO" id="GO:0003676">
    <property type="term" value="F:nucleic acid binding"/>
    <property type="evidence" value="ECO:0007669"/>
    <property type="project" value="InterPro"/>
</dbReference>
<evidence type="ECO:0000313" key="3">
    <source>
        <dbReference type="EMBL" id="VAW93591.1"/>
    </source>
</evidence>
<dbReference type="Gene3D" id="3.40.570.10">
    <property type="entry name" value="Extracellular Endonuclease, subunit A"/>
    <property type="match status" value="1"/>
</dbReference>
<feature type="domain" description="DNA/RNA non-specific endonuclease/pyrophosphatase/phosphodiesterase" evidence="2">
    <location>
        <begin position="23"/>
        <end position="230"/>
    </location>
</feature>
<evidence type="ECO:0008006" key="4">
    <source>
        <dbReference type="Google" id="ProtNLM"/>
    </source>
</evidence>
<dbReference type="EMBL" id="UOFR01000020">
    <property type="protein sequence ID" value="VAW93591.1"/>
    <property type="molecule type" value="Genomic_DNA"/>
</dbReference>
<dbReference type="CDD" id="cd00091">
    <property type="entry name" value="NUC"/>
    <property type="match status" value="1"/>
</dbReference>
<dbReference type="PANTHER" id="PTHR13966">
    <property type="entry name" value="ENDONUCLEASE RELATED"/>
    <property type="match status" value="1"/>
</dbReference>
<dbReference type="Pfam" id="PF01223">
    <property type="entry name" value="Endonuclease_NS"/>
    <property type="match status" value="1"/>
</dbReference>
<dbReference type="InterPro" id="IPR044925">
    <property type="entry name" value="His-Me_finger_sf"/>
</dbReference>
<dbReference type="InterPro" id="IPR044929">
    <property type="entry name" value="DNA/RNA_non-sp_Endonuclease_sf"/>
</dbReference>
<dbReference type="GO" id="GO:0046872">
    <property type="term" value="F:metal ion binding"/>
    <property type="evidence" value="ECO:0007669"/>
    <property type="project" value="InterPro"/>
</dbReference>
<dbReference type="SUPFAM" id="SSF54060">
    <property type="entry name" value="His-Me finger endonucleases"/>
    <property type="match status" value="1"/>
</dbReference>
<dbReference type="InterPro" id="IPR001604">
    <property type="entry name" value="Endo_G_ENPP1-like_dom"/>
</dbReference>
<dbReference type="InterPro" id="IPR020821">
    <property type="entry name" value="ENPP1-3/EXOG-like_nuc-like"/>
</dbReference>
<dbReference type="SMART" id="SM00477">
    <property type="entry name" value="NUC"/>
    <property type="match status" value="1"/>
</dbReference>
<name>A0A3B0ZPJ4_9ZZZZ</name>
<feature type="domain" description="ENPP1-3/EXOG-like endonuclease/phosphodiesterase" evidence="1">
    <location>
        <begin position="24"/>
        <end position="230"/>
    </location>
</feature>
<dbReference type="GO" id="GO:0004521">
    <property type="term" value="F:RNA endonuclease activity"/>
    <property type="evidence" value="ECO:0007669"/>
    <property type="project" value="TreeGrafter"/>
</dbReference>
<sequence>MAEVPSLRRETRYGIPAADQVLFNRYYLVGYSYYFRQAKWALEIISSDRPYSAEEKVKRLDSFRPDFRIPEVFRADLVDYKGSGFNRGHLVASANKLDTGLQNSETFLLSNMSPQAPNFNQQIWRNLETAVRELDARKSIFETFVISGPVFDFDKKVKSIGTEDGNGVSIPIPPAYFKSILTESNRGSLKMWSFIIPNQGSSKPLEDFQVSTAQVERYAGIELWERLVGVKIEKEKNKIRKLW</sequence>
<dbReference type="GO" id="GO:0005634">
    <property type="term" value="C:nucleus"/>
    <property type="evidence" value="ECO:0007669"/>
    <property type="project" value="TreeGrafter"/>
</dbReference>
<gene>
    <name evidence="3" type="ORF">MNBD_GAMMA21-3074</name>
</gene>
<dbReference type="SMART" id="SM00892">
    <property type="entry name" value="Endonuclease_NS"/>
    <property type="match status" value="1"/>
</dbReference>
<proteinExistence type="predicted"/>
<accession>A0A3B0ZPJ4</accession>
<dbReference type="GO" id="GO:0005743">
    <property type="term" value="C:mitochondrial inner membrane"/>
    <property type="evidence" value="ECO:0007669"/>
    <property type="project" value="TreeGrafter"/>
</dbReference>
<reference evidence="3" key="1">
    <citation type="submission" date="2018-06" db="EMBL/GenBank/DDBJ databases">
        <authorList>
            <person name="Zhirakovskaya E."/>
        </authorList>
    </citation>
    <scope>NUCLEOTIDE SEQUENCE</scope>
</reference>
<dbReference type="GO" id="GO:0000014">
    <property type="term" value="F:single-stranded DNA endodeoxyribonuclease activity"/>
    <property type="evidence" value="ECO:0007669"/>
    <property type="project" value="TreeGrafter"/>
</dbReference>
<evidence type="ECO:0000259" key="2">
    <source>
        <dbReference type="SMART" id="SM00892"/>
    </source>
</evidence>